<evidence type="ECO:0000313" key="2">
    <source>
        <dbReference type="EMBL" id="MBB6695165.1"/>
    </source>
</evidence>
<gene>
    <name evidence="2" type="ORF">H7B90_27590</name>
</gene>
<comment type="caution">
    <text evidence="2">The sequence shown here is derived from an EMBL/GenBank/DDBJ whole genome shotgun (WGS) entry which is preliminary data.</text>
</comment>
<keyword evidence="1" id="KW-1133">Transmembrane helix</keyword>
<reference evidence="2 3" key="1">
    <citation type="submission" date="2020-08" db="EMBL/GenBank/DDBJ databases">
        <title>Cohnella phylogeny.</title>
        <authorList>
            <person name="Dunlap C."/>
        </authorList>
    </citation>
    <scope>NUCLEOTIDE SEQUENCE [LARGE SCALE GENOMIC DNA]</scope>
    <source>
        <strain evidence="2 3">DSM 25239</strain>
    </source>
</reference>
<dbReference type="Proteomes" id="UP000553776">
    <property type="component" value="Unassembled WGS sequence"/>
</dbReference>
<evidence type="ECO:0000256" key="1">
    <source>
        <dbReference type="SAM" id="Phobius"/>
    </source>
</evidence>
<evidence type="ECO:0000313" key="3">
    <source>
        <dbReference type="Proteomes" id="UP000553776"/>
    </source>
</evidence>
<organism evidence="2 3">
    <name type="scientific">Cohnella xylanilytica</name>
    <dbReference type="NCBI Taxonomy" id="557555"/>
    <lineage>
        <taxon>Bacteria</taxon>
        <taxon>Bacillati</taxon>
        <taxon>Bacillota</taxon>
        <taxon>Bacilli</taxon>
        <taxon>Bacillales</taxon>
        <taxon>Paenibacillaceae</taxon>
        <taxon>Cohnella</taxon>
    </lineage>
</organism>
<feature type="transmembrane region" description="Helical" evidence="1">
    <location>
        <begin position="28"/>
        <end position="52"/>
    </location>
</feature>
<name>A0A841U3M4_9BACL</name>
<dbReference type="GO" id="GO:0005886">
    <property type="term" value="C:plasma membrane"/>
    <property type="evidence" value="ECO:0007669"/>
    <property type="project" value="TreeGrafter"/>
</dbReference>
<dbReference type="PANTHER" id="PTHR34821:SF3">
    <property type="entry name" value="MEMBRANE PROTEIN"/>
    <property type="match status" value="1"/>
</dbReference>
<sequence length="143" mass="15177">MAGVLYAVFAGLFISVQSVFNARVSEKVGFWITNALVHGSGFVVALLIFWFVRDGSLARLHSVNKLYLLGGAMGVMIVFTVMKSILSLGSGFGVAVILIAQLLVAILIDSLGLFGAPKLPFTFNKLIGLAIMIAGVVVYKLKG</sequence>
<accession>A0A841U3M4</accession>
<keyword evidence="1" id="KW-0472">Membrane</keyword>
<dbReference type="RefSeq" id="WP_185139122.1">
    <property type="nucleotide sequence ID" value="NZ_JACJVR010000112.1"/>
</dbReference>
<dbReference type="InterPro" id="IPR006750">
    <property type="entry name" value="YdcZ"/>
</dbReference>
<dbReference type="AlphaFoldDB" id="A0A841U3M4"/>
<keyword evidence="1" id="KW-0812">Transmembrane</keyword>
<keyword evidence="3" id="KW-1185">Reference proteome</keyword>
<feature type="transmembrane region" description="Helical" evidence="1">
    <location>
        <begin position="123"/>
        <end position="141"/>
    </location>
</feature>
<dbReference type="Pfam" id="PF04657">
    <property type="entry name" value="DMT_YdcZ"/>
    <property type="match status" value="1"/>
</dbReference>
<feature type="transmembrane region" description="Helical" evidence="1">
    <location>
        <begin position="92"/>
        <end position="116"/>
    </location>
</feature>
<dbReference type="PANTHER" id="PTHR34821">
    <property type="entry name" value="INNER MEMBRANE PROTEIN YDCZ"/>
    <property type="match status" value="1"/>
</dbReference>
<proteinExistence type="predicted"/>
<dbReference type="EMBL" id="JACJVR010000112">
    <property type="protein sequence ID" value="MBB6695165.1"/>
    <property type="molecule type" value="Genomic_DNA"/>
</dbReference>
<feature type="transmembrane region" description="Helical" evidence="1">
    <location>
        <begin position="64"/>
        <end position="86"/>
    </location>
</feature>
<protein>
    <submittedName>
        <fullName evidence="2">DMT family transporter</fullName>
    </submittedName>
</protein>